<evidence type="ECO:0000256" key="6">
    <source>
        <dbReference type="ARBA" id="ARBA00023052"/>
    </source>
</evidence>
<keyword evidence="9" id="KW-1185">Reference proteome</keyword>
<dbReference type="CDD" id="cd07036">
    <property type="entry name" value="TPP_PYR_E1-PDHc-beta_like"/>
    <property type="match status" value="1"/>
</dbReference>
<dbReference type="InterPro" id="IPR001017">
    <property type="entry name" value="DH_E1"/>
</dbReference>
<keyword evidence="6" id="KW-0786">Thiamine pyrophosphate</keyword>
<dbReference type="Gene3D" id="3.40.50.970">
    <property type="match status" value="2"/>
</dbReference>
<dbReference type="FunFam" id="3.40.50.920:FF:000001">
    <property type="entry name" value="Pyruvate dehydrogenase E1 beta subunit"/>
    <property type="match status" value="1"/>
</dbReference>
<keyword evidence="4" id="KW-0450">Lipoyl</keyword>
<protein>
    <submittedName>
        <fullName evidence="8">2-oxoisovalerate dehydrogenase E1 component</fullName>
    </submittedName>
</protein>
<evidence type="ECO:0000259" key="7">
    <source>
        <dbReference type="PROSITE" id="PS50968"/>
    </source>
</evidence>
<dbReference type="InterPro" id="IPR009014">
    <property type="entry name" value="Transketo_C/PFOR_II"/>
</dbReference>
<dbReference type="STRING" id="690879.TSACC_3246"/>
<evidence type="ECO:0000256" key="1">
    <source>
        <dbReference type="ARBA" id="ARBA00001938"/>
    </source>
</evidence>
<dbReference type="InterPro" id="IPR005475">
    <property type="entry name" value="Transketolase-like_Pyr-bd"/>
</dbReference>
<dbReference type="PANTHER" id="PTHR43257:SF2">
    <property type="entry name" value="PYRUVATE DEHYDROGENASE E1 COMPONENT SUBUNIT BETA"/>
    <property type="match status" value="1"/>
</dbReference>
<name>A0A146GDG4_TERSA</name>
<keyword evidence="5" id="KW-0560">Oxidoreductase</keyword>
<dbReference type="GO" id="GO:0016624">
    <property type="term" value="F:oxidoreductase activity, acting on the aldehyde or oxo group of donors, disulfide as acceptor"/>
    <property type="evidence" value="ECO:0007669"/>
    <property type="project" value="InterPro"/>
</dbReference>
<dbReference type="NCBIfam" id="NF006667">
    <property type="entry name" value="PRK09212.1"/>
    <property type="match status" value="1"/>
</dbReference>
<dbReference type="FunFam" id="3.40.50.970:FF:000001">
    <property type="entry name" value="Pyruvate dehydrogenase E1 beta subunit"/>
    <property type="match status" value="1"/>
</dbReference>
<dbReference type="Proteomes" id="UP000076023">
    <property type="component" value="Unassembled WGS sequence"/>
</dbReference>
<dbReference type="PANTHER" id="PTHR43257">
    <property type="entry name" value="PYRUVATE DEHYDROGENASE E1 COMPONENT BETA SUBUNIT"/>
    <property type="match status" value="1"/>
</dbReference>
<dbReference type="InterPro" id="IPR011053">
    <property type="entry name" value="Single_hybrid_motif"/>
</dbReference>
<evidence type="ECO:0000313" key="9">
    <source>
        <dbReference type="Proteomes" id="UP000076023"/>
    </source>
</evidence>
<feature type="domain" description="Lipoyl-binding" evidence="7">
    <location>
        <begin position="706"/>
        <end position="781"/>
    </location>
</feature>
<dbReference type="Pfam" id="PF00676">
    <property type="entry name" value="E1_dh"/>
    <property type="match status" value="1"/>
</dbReference>
<comment type="cofactor">
    <cofactor evidence="2">
        <name>thiamine diphosphate</name>
        <dbReference type="ChEBI" id="CHEBI:58937"/>
    </cofactor>
</comment>
<organism evidence="8 9">
    <name type="scientific">Terrimicrobium sacchariphilum</name>
    <dbReference type="NCBI Taxonomy" id="690879"/>
    <lineage>
        <taxon>Bacteria</taxon>
        <taxon>Pseudomonadati</taxon>
        <taxon>Verrucomicrobiota</taxon>
        <taxon>Terrimicrobiia</taxon>
        <taxon>Terrimicrobiales</taxon>
        <taxon>Terrimicrobiaceae</taxon>
        <taxon>Terrimicrobium</taxon>
    </lineage>
</organism>
<comment type="cofactor">
    <cofactor evidence="1">
        <name>(R)-lipoate</name>
        <dbReference type="ChEBI" id="CHEBI:83088"/>
    </cofactor>
</comment>
<dbReference type="AlphaFoldDB" id="A0A146GDG4"/>
<sequence>MNREDLLRLYERMVLLRQSELAAQAAYKKGEMPGFIHLYVGQEAVAVGLCAHLRNDDWITSTHRGHGHALAKGMPVKSLFAELFARSTGCCGGRGGSMHLYDPDHGVFGTNGIVGAGIPHAVGAALSARIRGTDGVGVAFFGDGAVNHGAFHESLNFAGAQGAGVVFVCENNLYATATPLHMATRNTDIASKAAAYGITGVSVDGNDVLAVWEMGRDAVLRARNGGGPTLIEARTYRFVGHHEGDPLVGTYRTQEELDGWKMRCPILRFRHRLSEEMQIATLAELDAIDLAVQEQVESGLEFARVSPEPLPETFSDHVWSARTFQAPSMERSSESRVTQGWLDAVRDGIAEEMRRDPHILYFGEGIGERAGSFAHTKGLWQEFGGHRVVDTPICELGFTGAAVGASATGCRTIADLMFVDFLFETGGQIPLQASKLRYMSNGQMSCPMVIRAPCGAIKSAGPHHSGTYHAPWSHFPGLIVAMPSNPADAKGLMKTALRSEDPVLFLEPKALFSSKGDVPVGEHLVPFGVASIRRSGCDATIVAAGRMVELALEAANRLEAIGVHCDVIDLRTIVPLDLEAISASLKKTHRVLVVDEGYAMCGVGAEIAAALGETAFDELDAPVGRLHLEPVSHPFSPKLENAVLPSTEKIVEAVRDLMAGRTPLIRRPQTSGVFTRKENLSSAVATNMESVSVSVGIPATDKVLPGMPVLMPHGDLTVSEARVVKWIKSQGDVVVAGEGLLEVETDKAVMEIEAPGNGRLIQVLAPVGTVVKMGETLGVVA</sequence>
<dbReference type="InterPro" id="IPR000089">
    <property type="entry name" value="Biotin_lipoyl"/>
</dbReference>
<evidence type="ECO:0000256" key="4">
    <source>
        <dbReference type="ARBA" id="ARBA00022823"/>
    </source>
</evidence>
<comment type="function">
    <text evidence="3">E1 component of the 2-oxoglutarate dehydrogenase (OGDH) complex which catalyzes the decarboxylation of 2-oxoglutarate, the first step in the conversion of 2-oxoglutarate to succinyl-CoA and CO(2).</text>
</comment>
<proteinExistence type="predicted"/>
<accession>A0A146GDG4</accession>
<dbReference type="PROSITE" id="PS00189">
    <property type="entry name" value="LIPOYL"/>
    <property type="match status" value="1"/>
</dbReference>
<dbReference type="Pfam" id="PF02780">
    <property type="entry name" value="Transketolase_C"/>
    <property type="match status" value="1"/>
</dbReference>
<dbReference type="Pfam" id="PF02779">
    <property type="entry name" value="Transket_pyr"/>
    <property type="match status" value="1"/>
</dbReference>
<comment type="caution">
    <text evidence="8">The sequence shown here is derived from an EMBL/GenBank/DDBJ whole genome shotgun (WGS) entry which is preliminary data.</text>
</comment>
<dbReference type="InParanoid" id="A0A146GDG4"/>
<evidence type="ECO:0000313" key="8">
    <source>
        <dbReference type="EMBL" id="GAT35182.1"/>
    </source>
</evidence>
<dbReference type="SUPFAM" id="SSF52518">
    <property type="entry name" value="Thiamin diphosphate-binding fold (THDP-binding)"/>
    <property type="match status" value="2"/>
</dbReference>
<dbReference type="Pfam" id="PF00364">
    <property type="entry name" value="Biotin_lipoyl"/>
    <property type="match status" value="1"/>
</dbReference>
<dbReference type="InterPro" id="IPR003016">
    <property type="entry name" value="2-oxoA_DH_lipoyl-BS"/>
</dbReference>
<dbReference type="SUPFAM" id="SSF52922">
    <property type="entry name" value="TK C-terminal domain-like"/>
    <property type="match status" value="1"/>
</dbReference>
<dbReference type="PROSITE" id="PS50968">
    <property type="entry name" value="BIOTINYL_LIPOYL"/>
    <property type="match status" value="1"/>
</dbReference>
<dbReference type="EMBL" id="BDCO01000003">
    <property type="protein sequence ID" value="GAT35182.1"/>
    <property type="molecule type" value="Genomic_DNA"/>
</dbReference>
<dbReference type="CDD" id="cd02000">
    <property type="entry name" value="TPP_E1_PDC_ADC_BCADC"/>
    <property type="match status" value="1"/>
</dbReference>
<evidence type="ECO:0000256" key="3">
    <source>
        <dbReference type="ARBA" id="ARBA00003906"/>
    </source>
</evidence>
<evidence type="ECO:0000256" key="2">
    <source>
        <dbReference type="ARBA" id="ARBA00001964"/>
    </source>
</evidence>
<dbReference type="Gene3D" id="3.40.50.920">
    <property type="match status" value="1"/>
</dbReference>
<dbReference type="Gene3D" id="2.40.50.100">
    <property type="match status" value="1"/>
</dbReference>
<gene>
    <name evidence="8" type="ORF">TSACC_3246</name>
</gene>
<dbReference type="SUPFAM" id="SSF51230">
    <property type="entry name" value="Single hybrid motif"/>
    <property type="match status" value="1"/>
</dbReference>
<reference evidence="9" key="1">
    <citation type="journal article" date="2017" name="Genome Announc.">
        <title>Draft Genome Sequence of Terrimicrobium sacchariphilum NM-5T, a Facultative Anaerobic Soil Bacterium of the Class Spartobacteria.</title>
        <authorList>
            <person name="Qiu Y.L."/>
            <person name="Tourlousse D.M."/>
            <person name="Matsuura N."/>
            <person name="Ohashi A."/>
            <person name="Sekiguchi Y."/>
        </authorList>
    </citation>
    <scope>NUCLEOTIDE SEQUENCE [LARGE SCALE GENOMIC DNA]</scope>
    <source>
        <strain evidence="9">NM-5</strain>
    </source>
</reference>
<dbReference type="RefSeq" id="WP_202816011.1">
    <property type="nucleotide sequence ID" value="NZ_BDCO01000003.1"/>
</dbReference>
<dbReference type="InterPro" id="IPR033248">
    <property type="entry name" value="Transketolase_C"/>
</dbReference>
<evidence type="ECO:0000256" key="5">
    <source>
        <dbReference type="ARBA" id="ARBA00023002"/>
    </source>
</evidence>
<dbReference type="SMART" id="SM00861">
    <property type="entry name" value="Transket_pyr"/>
    <property type="match status" value="1"/>
</dbReference>
<dbReference type="CDD" id="cd06849">
    <property type="entry name" value="lipoyl_domain"/>
    <property type="match status" value="1"/>
</dbReference>
<dbReference type="InterPro" id="IPR029061">
    <property type="entry name" value="THDP-binding"/>
</dbReference>